<feature type="region of interest" description="Disordered" evidence="1">
    <location>
        <begin position="41"/>
        <end position="72"/>
    </location>
</feature>
<keyword evidence="2" id="KW-0812">Transmembrane</keyword>
<dbReference type="EMBL" id="FNAR01000009">
    <property type="protein sequence ID" value="SDE45067.1"/>
    <property type="molecule type" value="Genomic_DNA"/>
</dbReference>
<keyword evidence="2" id="KW-1133">Transmembrane helix</keyword>
<dbReference type="Proteomes" id="UP000198823">
    <property type="component" value="Unassembled WGS sequence"/>
</dbReference>
<dbReference type="EMBL" id="RWGW01000024">
    <property type="protein sequence ID" value="RSK24651.1"/>
    <property type="molecule type" value="Genomic_DNA"/>
</dbReference>
<evidence type="ECO:0000313" key="4">
    <source>
        <dbReference type="EMBL" id="SDE45067.1"/>
    </source>
</evidence>
<reference evidence="4 5" key="1">
    <citation type="submission" date="2016-10" db="EMBL/GenBank/DDBJ databases">
        <authorList>
            <person name="de Groot N.N."/>
        </authorList>
    </citation>
    <scope>NUCLEOTIDE SEQUENCE [LARGE SCALE GENOMIC DNA]</scope>
    <source>
        <strain evidence="4 5">CGMCC 1.6762</strain>
    </source>
</reference>
<sequence length="220" mass="23806">MRLRKKYSRGAIAMAMLHGFLMGIGGVLLFGFIVMSEDGKSGGAETPEAGETVPADAEPAKEGVKKEEGDEATGNRKTMFFAIQHGMFSSYDAATGFLSSQAQLDKAAIVRVADKFYLWSSIHLTDSEARASVVKDTFIKPFTIDAAACPSETSGKLPVLLTAQEASKFNFDDKTKDEALPEGWKKNVGAVKGITDDPAIMRLHLVSHYSESAECLKIEF</sequence>
<dbReference type="Proteomes" id="UP000272481">
    <property type="component" value="Unassembled WGS sequence"/>
</dbReference>
<reference evidence="3 6" key="2">
    <citation type="submission" date="2018-12" db="EMBL/GenBank/DDBJ databases">
        <title>Comparitive functional genomics of dry heat resistant strains isolated from the viking spacecraft.</title>
        <authorList>
            <person name="Seuylemezian A."/>
            <person name="Vaishampayan P."/>
        </authorList>
    </citation>
    <scope>NUCLEOTIDE SEQUENCE [LARGE SCALE GENOMIC DNA]</scope>
    <source>
        <strain evidence="3 6">M6-11</strain>
    </source>
</reference>
<accession>A0A1G7D0L6</accession>
<keyword evidence="2" id="KW-0472">Membrane</keyword>
<evidence type="ECO:0000256" key="2">
    <source>
        <dbReference type="SAM" id="Phobius"/>
    </source>
</evidence>
<feature type="compositionally biased region" description="Basic and acidic residues" evidence="1">
    <location>
        <begin position="58"/>
        <end position="68"/>
    </location>
</feature>
<organism evidence="4 5">
    <name type="scientific">Bhargavaea beijingensis</name>
    <dbReference type="NCBI Taxonomy" id="426756"/>
    <lineage>
        <taxon>Bacteria</taxon>
        <taxon>Bacillati</taxon>
        <taxon>Bacillota</taxon>
        <taxon>Bacilli</taxon>
        <taxon>Bacillales</taxon>
        <taxon>Caryophanaceae</taxon>
        <taxon>Bhargavaea</taxon>
    </lineage>
</organism>
<gene>
    <name evidence="3" type="ORF">EJA12_13370</name>
    <name evidence="4" type="ORF">SAMN04488126_1099</name>
</gene>
<evidence type="ECO:0000313" key="3">
    <source>
        <dbReference type="EMBL" id="RSK24651.1"/>
    </source>
</evidence>
<protein>
    <submittedName>
        <fullName evidence="4">Uncharacterized protein</fullName>
    </submittedName>
</protein>
<dbReference type="AlphaFoldDB" id="A0A1G7D0L6"/>
<evidence type="ECO:0000313" key="5">
    <source>
        <dbReference type="Proteomes" id="UP000198823"/>
    </source>
</evidence>
<feature type="transmembrane region" description="Helical" evidence="2">
    <location>
        <begin position="12"/>
        <end position="35"/>
    </location>
</feature>
<proteinExistence type="predicted"/>
<dbReference type="STRING" id="426756.SAMN04488126_1099"/>
<dbReference type="RefSeq" id="WP_092096976.1">
    <property type="nucleotide sequence ID" value="NZ_FNAR01000009.1"/>
</dbReference>
<evidence type="ECO:0000313" key="6">
    <source>
        <dbReference type="Proteomes" id="UP000272481"/>
    </source>
</evidence>
<keyword evidence="6" id="KW-1185">Reference proteome</keyword>
<dbReference type="OrthoDB" id="2733219at2"/>
<evidence type="ECO:0000256" key="1">
    <source>
        <dbReference type="SAM" id="MobiDB-lite"/>
    </source>
</evidence>
<name>A0A1G7D0L6_9BACL</name>